<dbReference type="Gene3D" id="3.40.390.10">
    <property type="entry name" value="Collagenase (Catalytic Domain)"/>
    <property type="match status" value="1"/>
</dbReference>
<gene>
    <name evidence="1" type="ORF">METZ01_LOCUS388087</name>
</gene>
<proteinExistence type="predicted"/>
<dbReference type="GO" id="GO:0008237">
    <property type="term" value="F:metallopeptidase activity"/>
    <property type="evidence" value="ECO:0007669"/>
    <property type="project" value="InterPro"/>
</dbReference>
<dbReference type="EMBL" id="UINC01145229">
    <property type="protein sequence ID" value="SVD35233.1"/>
    <property type="molecule type" value="Genomic_DNA"/>
</dbReference>
<organism evidence="1">
    <name type="scientific">marine metagenome</name>
    <dbReference type="NCBI Taxonomy" id="408172"/>
    <lineage>
        <taxon>unclassified sequences</taxon>
        <taxon>metagenomes</taxon>
        <taxon>ecological metagenomes</taxon>
    </lineage>
</organism>
<name>A0A382ULU3_9ZZZZ</name>
<evidence type="ECO:0008006" key="2">
    <source>
        <dbReference type="Google" id="ProtNLM"/>
    </source>
</evidence>
<dbReference type="AlphaFoldDB" id="A0A382ULU3"/>
<dbReference type="InterPro" id="IPR024079">
    <property type="entry name" value="MetalloPept_cat_dom_sf"/>
</dbReference>
<sequence>MSFPLLNCGDGGTDPSELIADTNFSIELAFINHGTPSQDSALIAAADRWMSIVQGDLGDVDFSSTPVAANTCGEGVQNPEVSGTVDDLRIFIDIRPLDGPAGTLGQAGFCQMRTSSHLPVLGFMSFDSDDLGPIEQSGDFGALALHEMGHVLGVGTLWPDSDTLLVNPSLPSSLSADTHFRGAAAIAAFNAAGGTAYTGGEKVPVENLL</sequence>
<protein>
    <recommendedName>
        <fullName evidence="2">Peptidase M10 metallopeptidase domain-containing protein</fullName>
    </recommendedName>
</protein>
<reference evidence="1" key="1">
    <citation type="submission" date="2018-05" db="EMBL/GenBank/DDBJ databases">
        <authorList>
            <person name="Lanie J.A."/>
            <person name="Ng W.-L."/>
            <person name="Kazmierczak K.M."/>
            <person name="Andrzejewski T.M."/>
            <person name="Davidsen T.M."/>
            <person name="Wayne K.J."/>
            <person name="Tettelin H."/>
            <person name="Glass J.I."/>
            <person name="Rusch D."/>
            <person name="Podicherti R."/>
            <person name="Tsui H.-C.T."/>
            <person name="Winkler M.E."/>
        </authorList>
    </citation>
    <scope>NUCLEOTIDE SEQUENCE</scope>
</reference>
<dbReference type="SUPFAM" id="SSF55486">
    <property type="entry name" value="Metalloproteases ('zincins'), catalytic domain"/>
    <property type="match status" value="1"/>
</dbReference>
<feature type="non-terminal residue" evidence="1">
    <location>
        <position position="209"/>
    </location>
</feature>
<evidence type="ECO:0000313" key="1">
    <source>
        <dbReference type="EMBL" id="SVD35233.1"/>
    </source>
</evidence>
<accession>A0A382ULU3</accession>